<dbReference type="GO" id="GO:0005507">
    <property type="term" value="F:copper ion binding"/>
    <property type="evidence" value="ECO:0007669"/>
    <property type="project" value="TreeGrafter"/>
</dbReference>
<evidence type="ECO:0000256" key="6">
    <source>
        <dbReference type="ARBA" id="ARBA00022833"/>
    </source>
</evidence>
<dbReference type="GO" id="GO:0017061">
    <property type="term" value="F:S-methyl-5-thioadenosine phosphorylase activity"/>
    <property type="evidence" value="ECO:0007669"/>
    <property type="project" value="UniProtKB-EC"/>
</dbReference>
<dbReference type="SUPFAM" id="SSF64438">
    <property type="entry name" value="CNF1/YfiH-like putative cysteine hydrolases"/>
    <property type="match status" value="1"/>
</dbReference>
<dbReference type="Gene3D" id="3.60.140.10">
    <property type="entry name" value="CNF1/YfiH-like putative cysteine hydrolases"/>
    <property type="match status" value="1"/>
</dbReference>
<dbReference type="InterPro" id="IPR011324">
    <property type="entry name" value="Cytotoxic_necrot_fac-like_cat"/>
</dbReference>
<comment type="catalytic activity">
    <reaction evidence="1">
        <text>inosine + phosphate = alpha-D-ribose 1-phosphate + hypoxanthine</text>
        <dbReference type="Rhea" id="RHEA:27646"/>
        <dbReference type="ChEBI" id="CHEBI:17368"/>
        <dbReference type="ChEBI" id="CHEBI:17596"/>
        <dbReference type="ChEBI" id="CHEBI:43474"/>
        <dbReference type="ChEBI" id="CHEBI:57720"/>
        <dbReference type="EC" id="2.4.2.1"/>
    </reaction>
    <physiologicalReaction direction="left-to-right" evidence="1">
        <dbReference type="Rhea" id="RHEA:27647"/>
    </physiologicalReaction>
</comment>
<comment type="catalytic activity">
    <reaction evidence="8">
        <text>adenosine + phosphate = alpha-D-ribose 1-phosphate + adenine</text>
        <dbReference type="Rhea" id="RHEA:27642"/>
        <dbReference type="ChEBI" id="CHEBI:16335"/>
        <dbReference type="ChEBI" id="CHEBI:16708"/>
        <dbReference type="ChEBI" id="CHEBI:43474"/>
        <dbReference type="ChEBI" id="CHEBI:57720"/>
        <dbReference type="EC" id="2.4.2.1"/>
    </reaction>
    <physiologicalReaction direction="left-to-right" evidence="8">
        <dbReference type="Rhea" id="RHEA:27643"/>
    </physiologicalReaction>
</comment>
<evidence type="ECO:0000313" key="12">
    <source>
        <dbReference type="Proteomes" id="UP000192656"/>
    </source>
</evidence>
<evidence type="ECO:0000256" key="5">
    <source>
        <dbReference type="ARBA" id="ARBA00022801"/>
    </source>
</evidence>
<proteinExistence type="inferred from homology"/>
<dbReference type="PANTHER" id="PTHR30616:SF2">
    <property type="entry name" value="PURINE NUCLEOSIDE PHOSPHORYLASE LACC1"/>
    <property type="match status" value="1"/>
</dbReference>
<keyword evidence="4" id="KW-0479">Metal-binding</keyword>
<organism evidence="11 12">
    <name type="scientific">Fulvimarina manganoxydans</name>
    <dbReference type="NCBI Taxonomy" id="937218"/>
    <lineage>
        <taxon>Bacteria</taxon>
        <taxon>Pseudomonadati</taxon>
        <taxon>Pseudomonadota</taxon>
        <taxon>Alphaproteobacteria</taxon>
        <taxon>Hyphomicrobiales</taxon>
        <taxon>Aurantimonadaceae</taxon>
        <taxon>Fulvimarina</taxon>
    </lineage>
</organism>
<comment type="catalytic activity">
    <reaction evidence="7">
        <text>adenosine + H2O + H(+) = inosine + NH4(+)</text>
        <dbReference type="Rhea" id="RHEA:24408"/>
        <dbReference type="ChEBI" id="CHEBI:15377"/>
        <dbReference type="ChEBI" id="CHEBI:15378"/>
        <dbReference type="ChEBI" id="CHEBI:16335"/>
        <dbReference type="ChEBI" id="CHEBI:17596"/>
        <dbReference type="ChEBI" id="CHEBI:28938"/>
        <dbReference type="EC" id="3.5.4.4"/>
    </reaction>
    <physiologicalReaction direction="left-to-right" evidence="7">
        <dbReference type="Rhea" id="RHEA:24409"/>
    </physiologicalReaction>
</comment>
<evidence type="ECO:0000256" key="3">
    <source>
        <dbReference type="ARBA" id="ARBA00022679"/>
    </source>
</evidence>
<keyword evidence="5" id="KW-0378">Hydrolase</keyword>
<evidence type="ECO:0000256" key="7">
    <source>
        <dbReference type="ARBA" id="ARBA00047989"/>
    </source>
</evidence>
<dbReference type="RefSeq" id="WP_084408225.1">
    <property type="nucleotide sequence ID" value="NZ_FWXR01000001.1"/>
</dbReference>
<dbReference type="Pfam" id="PF02578">
    <property type="entry name" value="Cu-oxidase_4"/>
    <property type="match status" value="1"/>
</dbReference>
<evidence type="ECO:0000256" key="8">
    <source>
        <dbReference type="ARBA" id="ARBA00048968"/>
    </source>
</evidence>
<dbReference type="InterPro" id="IPR003730">
    <property type="entry name" value="Cu_polyphenol_OxRdtase"/>
</dbReference>
<keyword evidence="12" id="KW-1185">Reference proteome</keyword>
<dbReference type="NCBIfam" id="TIGR00726">
    <property type="entry name" value="peptidoglycan editing factor PgeF"/>
    <property type="match status" value="1"/>
</dbReference>
<evidence type="ECO:0000256" key="2">
    <source>
        <dbReference type="ARBA" id="ARBA00007353"/>
    </source>
</evidence>
<dbReference type="CDD" id="cd16833">
    <property type="entry name" value="YfiH"/>
    <property type="match status" value="1"/>
</dbReference>
<protein>
    <recommendedName>
        <fullName evidence="10">Purine nucleoside phosphorylase</fullName>
    </recommendedName>
</protein>
<dbReference type="EMBL" id="FWXR01000001">
    <property type="protein sequence ID" value="SMC36013.1"/>
    <property type="molecule type" value="Genomic_DNA"/>
</dbReference>
<keyword evidence="3" id="KW-0808">Transferase</keyword>
<dbReference type="GO" id="GO:0016787">
    <property type="term" value="F:hydrolase activity"/>
    <property type="evidence" value="ECO:0007669"/>
    <property type="project" value="UniProtKB-KW"/>
</dbReference>
<dbReference type="STRING" id="937218.SAMN06297251_101349"/>
<evidence type="ECO:0000256" key="9">
    <source>
        <dbReference type="ARBA" id="ARBA00049893"/>
    </source>
</evidence>
<evidence type="ECO:0000256" key="1">
    <source>
        <dbReference type="ARBA" id="ARBA00000553"/>
    </source>
</evidence>
<accession>A0A1W1YIP3</accession>
<dbReference type="Proteomes" id="UP000192656">
    <property type="component" value="Unassembled WGS sequence"/>
</dbReference>
<dbReference type="PANTHER" id="PTHR30616">
    <property type="entry name" value="UNCHARACTERIZED PROTEIN YFIH"/>
    <property type="match status" value="1"/>
</dbReference>
<name>A0A1W1YIP3_9HYPH</name>
<evidence type="ECO:0000256" key="10">
    <source>
        <dbReference type="RuleBase" id="RU361274"/>
    </source>
</evidence>
<gene>
    <name evidence="11" type="ORF">SAMN06297251_101349</name>
</gene>
<dbReference type="OrthoDB" id="4279at2"/>
<evidence type="ECO:0000256" key="4">
    <source>
        <dbReference type="ARBA" id="ARBA00022723"/>
    </source>
</evidence>
<dbReference type="InterPro" id="IPR038371">
    <property type="entry name" value="Cu_polyphenol_OxRdtase_sf"/>
</dbReference>
<evidence type="ECO:0000313" key="11">
    <source>
        <dbReference type="EMBL" id="SMC36013.1"/>
    </source>
</evidence>
<keyword evidence="6" id="KW-0862">Zinc</keyword>
<dbReference type="AlphaFoldDB" id="A0A1W1YIP3"/>
<comment type="similarity">
    <text evidence="2 10">Belongs to the purine nucleoside phosphorylase YfiH/LACC1 family.</text>
</comment>
<reference evidence="11 12" key="1">
    <citation type="submission" date="2017-04" db="EMBL/GenBank/DDBJ databases">
        <authorList>
            <person name="Afonso C.L."/>
            <person name="Miller P.J."/>
            <person name="Scott M.A."/>
            <person name="Spackman E."/>
            <person name="Goraichik I."/>
            <person name="Dimitrov K.M."/>
            <person name="Suarez D.L."/>
            <person name="Swayne D.E."/>
        </authorList>
    </citation>
    <scope>NUCLEOTIDE SEQUENCE [LARGE SCALE GENOMIC DNA]</scope>
    <source>
        <strain evidence="11 12">CGMCC 1.10972</strain>
    </source>
</reference>
<comment type="catalytic activity">
    <reaction evidence="9">
        <text>S-methyl-5'-thioadenosine + phosphate = 5-(methylsulfanyl)-alpha-D-ribose 1-phosphate + adenine</text>
        <dbReference type="Rhea" id="RHEA:11852"/>
        <dbReference type="ChEBI" id="CHEBI:16708"/>
        <dbReference type="ChEBI" id="CHEBI:17509"/>
        <dbReference type="ChEBI" id="CHEBI:43474"/>
        <dbReference type="ChEBI" id="CHEBI:58533"/>
        <dbReference type="EC" id="2.4.2.28"/>
    </reaction>
    <physiologicalReaction direction="left-to-right" evidence="9">
        <dbReference type="Rhea" id="RHEA:11853"/>
    </physiologicalReaction>
</comment>
<sequence length="267" mass="27969">MMDAATTGALALTQDQVVRSDAFGDAITHGFFTRLGGVSEGIYRSLNCGIGSKDDGAAVAENRARALAFLSLGPDRLATPWQIHSPTAVIVNAPFGEERPKADAVVTATPGLAVGIVTADCGPILFADAKARVVGAAHAGWKGATGGIIEATIEAMESLGAVRASIKAVLGPTITRKNYEVGVERMEEAVAAAGRQAERFFFPGVSPDKRQFDLPGLIVARLKSAGVSAAFTGQCTYGDERFFSFRRTTHRGEPDYGRQLSAIAIQG</sequence>